<reference evidence="2 4" key="1">
    <citation type="journal article" date="2011" name="Nature">
        <title>The Medicago genome provides insight into the evolution of rhizobial symbioses.</title>
        <authorList>
            <person name="Young N.D."/>
            <person name="Debelle F."/>
            <person name="Oldroyd G.E."/>
            <person name="Geurts R."/>
            <person name="Cannon S.B."/>
            <person name="Udvardi M.K."/>
            <person name="Benedito V.A."/>
            <person name="Mayer K.F."/>
            <person name="Gouzy J."/>
            <person name="Schoof H."/>
            <person name="Van de Peer Y."/>
            <person name="Proost S."/>
            <person name="Cook D.R."/>
            <person name="Meyers B.C."/>
            <person name="Spannagl M."/>
            <person name="Cheung F."/>
            <person name="De Mita S."/>
            <person name="Krishnakumar V."/>
            <person name="Gundlach H."/>
            <person name="Zhou S."/>
            <person name="Mudge J."/>
            <person name="Bharti A.K."/>
            <person name="Murray J.D."/>
            <person name="Naoumkina M.A."/>
            <person name="Rosen B."/>
            <person name="Silverstein K.A."/>
            <person name="Tang H."/>
            <person name="Rombauts S."/>
            <person name="Zhao P.X."/>
            <person name="Zhou P."/>
            <person name="Barbe V."/>
            <person name="Bardou P."/>
            <person name="Bechner M."/>
            <person name="Bellec A."/>
            <person name="Berger A."/>
            <person name="Berges H."/>
            <person name="Bidwell S."/>
            <person name="Bisseling T."/>
            <person name="Choisne N."/>
            <person name="Couloux A."/>
            <person name="Denny R."/>
            <person name="Deshpande S."/>
            <person name="Dai X."/>
            <person name="Doyle J.J."/>
            <person name="Dudez A.M."/>
            <person name="Farmer A.D."/>
            <person name="Fouteau S."/>
            <person name="Franken C."/>
            <person name="Gibelin C."/>
            <person name="Gish J."/>
            <person name="Goldstein S."/>
            <person name="Gonzalez A.J."/>
            <person name="Green P.J."/>
            <person name="Hallab A."/>
            <person name="Hartog M."/>
            <person name="Hua A."/>
            <person name="Humphray S.J."/>
            <person name="Jeong D.H."/>
            <person name="Jing Y."/>
            <person name="Jocker A."/>
            <person name="Kenton S.M."/>
            <person name="Kim D.J."/>
            <person name="Klee K."/>
            <person name="Lai H."/>
            <person name="Lang C."/>
            <person name="Lin S."/>
            <person name="Macmil S.L."/>
            <person name="Magdelenat G."/>
            <person name="Matthews L."/>
            <person name="McCorrison J."/>
            <person name="Monaghan E.L."/>
            <person name="Mun J.H."/>
            <person name="Najar F.Z."/>
            <person name="Nicholson C."/>
            <person name="Noirot C."/>
            <person name="O'Bleness M."/>
            <person name="Paule C.R."/>
            <person name="Poulain J."/>
            <person name="Prion F."/>
            <person name="Qin B."/>
            <person name="Qu C."/>
            <person name="Retzel E.F."/>
            <person name="Riddle C."/>
            <person name="Sallet E."/>
            <person name="Samain S."/>
            <person name="Samson N."/>
            <person name="Sanders I."/>
            <person name="Saurat O."/>
            <person name="Scarpelli C."/>
            <person name="Schiex T."/>
            <person name="Segurens B."/>
            <person name="Severin A.J."/>
            <person name="Sherrier D.J."/>
            <person name="Shi R."/>
            <person name="Sims S."/>
            <person name="Singer S.R."/>
            <person name="Sinharoy S."/>
            <person name="Sterck L."/>
            <person name="Viollet A."/>
            <person name="Wang B.B."/>
            <person name="Wang K."/>
            <person name="Wang M."/>
            <person name="Wang X."/>
            <person name="Warfsmann J."/>
            <person name="Weissenbach J."/>
            <person name="White D.D."/>
            <person name="White J.D."/>
            <person name="Wiley G.B."/>
            <person name="Wincker P."/>
            <person name="Xing Y."/>
            <person name="Yang L."/>
            <person name="Yao Z."/>
            <person name="Ying F."/>
            <person name="Zhai J."/>
            <person name="Zhou L."/>
            <person name="Zuber A."/>
            <person name="Denarie J."/>
            <person name="Dixon R.A."/>
            <person name="May G.D."/>
            <person name="Schwartz D.C."/>
            <person name="Rogers J."/>
            <person name="Quetier F."/>
            <person name="Town C.D."/>
            <person name="Roe B.A."/>
        </authorList>
    </citation>
    <scope>NUCLEOTIDE SEQUENCE [LARGE SCALE GENOMIC DNA]</scope>
    <source>
        <strain evidence="2">A17</strain>
        <strain evidence="3 4">cv. Jemalong A17</strain>
    </source>
</reference>
<reference evidence="3" key="3">
    <citation type="submission" date="2015-04" db="UniProtKB">
        <authorList>
            <consortium name="EnsemblPlants"/>
        </authorList>
    </citation>
    <scope>IDENTIFICATION</scope>
    <source>
        <strain evidence="3">cv. Jemalong A17</strain>
    </source>
</reference>
<dbReference type="EMBL" id="CM001219">
    <property type="protein sequence ID" value="AES70381.1"/>
    <property type="molecule type" value="Genomic_DNA"/>
</dbReference>
<proteinExistence type="predicted"/>
<dbReference type="SUPFAM" id="SSF81383">
    <property type="entry name" value="F-box domain"/>
    <property type="match status" value="1"/>
</dbReference>
<dbReference type="HOGENOM" id="CLU_1818701_0_0_1"/>
<keyword evidence="4" id="KW-1185">Reference proteome</keyword>
<reference evidence="2 4" key="2">
    <citation type="journal article" date="2014" name="BMC Genomics">
        <title>An improved genome release (version Mt4.0) for the model legume Medicago truncatula.</title>
        <authorList>
            <person name="Tang H."/>
            <person name="Krishnakumar V."/>
            <person name="Bidwell S."/>
            <person name="Rosen B."/>
            <person name="Chan A."/>
            <person name="Zhou S."/>
            <person name="Gentzbittel L."/>
            <person name="Childs K.L."/>
            <person name="Yandell M."/>
            <person name="Gundlach H."/>
            <person name="Mayer K.F."/>
            <person name="Schwartz D.C."/>
            <person name="Town C.D."/>
        </authorList>
    </citation>
    <scope>GENOME REANNOTATION</scope>
    <source>
        <strain evidence="3 4">cv. Jemalong A17</strain>
    </source>
</reference>
<name>G7IY39_MEDTR</name>
<dbReference type="PANTHER" id="PTHR31900">
    <property type="entry name" value="F-BOX/RNI SUPERFAMILY PROTEIN-RELATED"/>
    <property type="match status" value="1"/>
</dbReference>
<dbReference type="PANTHER" id="PTHR31900:SF30">
    <property type="entry name" value="SUPERFAMILY PROTEIN, PUTATIVE-RELATED"/>
    <property type="match status" value="1"/>
</dbReference>
<dbReference type="InterPro" id="IPR036047">
    <property type="entry name" value="F-box-like_dom_sf"/>
</dbReference>
<feature type="domain" description="FBD" evidence="1">
    <location>
        <begin position="70"/>
        <end position="112"/>
    </location>
</feature>
<dbReference type="InterPro" id="IPR006566">
    <property type="entry name" value="FBD"/>
</dbReference>
<evidence type="ECO:0000313" key="3">
    <source>
        <dbReference type="EnsemblPlants" id="AES70381"/>
    </source>
</evidence>
<protein>
    <submittedName>
        <fullName evidence="2">FBD protein</fullName>
    </submittedName>
</protein>
<gene>
    <name evidence="2" type="ordered locus">MTR_3g052500</name>
</gene>
<sequence length="142" mass="16160">MTQNFDMISLLPDSLLFIIISLIPFKEAVRTSILSKHRFHLGKNTTLFMYELVVAEVDGDHKRTWLNNGNSCQCLTSTLKVVEMNKFTGAVNVILMLHFLICNVTVLKTININVKNEETEVEEKCPKVEELIMTTTRASNDL</sequence>
<accession>G7IY39</accession>
<dbReference type="InterPro" id="IPR050232">
    <property type="entry name" value="FBL13/AtMIF1-like"/>
</dbReference>
<dbReference type="AlphaFoldDB" id="G7IY39"/>
<evidence type="ECO:0000313" key="4">
    <source>
        <dbReference type="Proteomes" id="UP000002051"/>
    </source>
</evidence>
<evidence type="ECO:0000313" key="2">
    <source>
        <dbReference type="EMBL" id="AES70381.1"/>
    </source>
</evidence>
<dbReference type="Pfam" id="PF08387">
    <property type="entry name" value="FBD"/>
    <property type="match status" value="1"/>
</dbReference>
<dbReference type="EnsemblPlants" id="AES70381">
    <property type="protein sequence ID" value="AES70381"/>
    <property type="gene ID" value="MTR_3g052500"/>
</dbReference>
<evidence type="ECO:0000259" key="1">
    <source>
        <dbReference type="Pfam" id="PF08387"/>
    </source>
</evidence>
<dbReference type="Proteomes" id="UP000002051">
    <property type="component" value="Chromosome 3"/>
</dbReference>
<dbReference type="PaxDb" id="3880-AES70381"/>
<organism evidence="2 4">
    <name type="scientific">Medicago truncatula</name>
    <name type="common">Barrel medic</name>
    <name type="synonym">Medicago tribuloides</name>
    <dbReference type="NCBI Taxonomy" id="3880"/>
    <lineage>
        <taxon>Eukaryota</taxon>
        <taxon>Viridiplantae</taxon>
        <taxon>Streptophyta</taxon>
        <taxon>Embryophyta</taxon>
        <taxon>Tracheophyta</taxon>
        <taxon>Spermatophyta</taxon>
        <taxon>Magnoliopsida</taxon>
        <taxon>eudicotyledons</taxon>
        <taxon>Gunneridae</taxon>
        <taxon>Pentapetalae</taxon>
        <taxon>rosids</taxon>
        <taxon>fabids</taxon>
        <taxon>Fabales</taxon>
        <taxon>Fabaceae</taxon>
        <taxon>Papilionoideae</taxon>
        <taxon>50 kb inversion clade</taxon>
        <taxon>NPAAA clade</taxon>
        <taxon>Hologalegina</taxon>
        <taxon>IRL clade</taxon>
        <taxon>Trifolieae</taxon>
        <taxon>Medicago</taxon>
    </lineage>
</organism>